<dbReference type="EMBL" id="RRYP01012851">
    <property type="protein sequence ID" value="TNV76852.1"/>
    <property type="molecule type" value="Genomic_DNA"/>
</dbReference>
<sequence>MKSLINQLKGKSLLFQNQRRLFTYQKVLFQRVIPQVRHFSVKNDKMDPRATLSPECLKQGITEATKKGELVNFKGGLKDLAKLIAQSIRPIVLHAPTPEGASSTETLTNLLVSHPDYFTLIHIDYASLSKSPELMNALQHMDDTLTMVIHPGPQRQVYQVAEVDMDELQDAMEEWSIYIKGTQKNAPPKQNHLYKGLKVMQSPVFRSVMRYDGQINEEVVCNVIDSIQTIRELLVVEENRYKELERCCEQVRDRFPAALHFAISLYANYGMFLQFGPELRTLMLYACVVNYDVNPKMDEVLAALWKSVDPKELVDEVRQSYYEPLGKYF</sequence>
<name>A0A8J8NJW7_HALGN</name>
<evidence type="ECO:0000313" key="2">
    <source>
        <dbReference type="Proteomes" id="UP000785679"/>
    </source>
</evidence>
<keyword evidence="2" id="KW-1185">Reference proteome</keyword>
<comment type="caution">
    <text evidence="1">The sequence shown here is derived from an EMBL/GenBank/DDBJ whole genome shotgun (WGS) entry which is preliminary data.</text>
</comment>
<dbReference type="Proteomes" id="UP000785679">
    <property type="component" value="Unassembled WGS sequence"/>
</dbReference>
<protein>
    <submittedName>
        <fullName evidence="1">Uncharacterized protein</fullName>
    </submittedName>
</protein>
<proteinExistence type="predicted"/>
<accession>A0A8J8NJW7</accession>
<dbReference type="AlphaFoldDB" id="A0A8J8NJW7"/>
<reference evidence="1" key="1">
    <citation type="submission" date="2019-06" db="EMBL/GenBank/DDBJ databases">
        <authorList>
            <person name="Zheng W."/>
        </authorList>
    </citation>
    <scope>NUCLEOTIDE SEQUENCE</scope>
    <source>
        <strain evidence="1">QDHG01</strain>
    </source>
</reference>
<gene>
    <name evidence="1" type="ORF">FGO68_gene6759</name>
</gene>
<organism evidence="1 2">
    <name type="scientific">Halteria grandinella</name>
    <dbReference type="NCBI Taxonomy" id="5974"/>
    <lineage>
        <taxon>Eukaryota</taxon>
        <taxon>Sar</taxon>
        <taxon>Alveolata</taxon>
        <taxon>Ciliophora</taxon>
        <taxon>Intramacronucleata</taxon>
        <taxon>Spirotrichea</taxon>
        <taxon>Stichotrichia</taxon>
        <taxon>Sporadotrichida</taxon>
        <taxon>Halteriidae</taxon>
        <taxon>Halteria</taxon>
    </lineage>
</organism>
<evidence type="ECO:0000313" key="1">
    <source>
        <dbReference type="EMBL" id="TNV76852.1"/>
    </source>
</evidence>